<dbReference type="AlphaFoldDB" id="A0A3B1DQA8"/>
<evidence type="ECO:0000256" key="1">
    <source>
        <dbReference type="ARBA" id="ARBA00022801"/>
    </source>
</evidence>
<reference evidence="2" key="1">
    <citation type="submission" date="2018-06" db="EMBL/GenBank/DDBJ databases">
        <authorList>
            <person name="Zhirakovskaya E."/>
        </authorList>
    </citation>
    <scope>NUCLEOTIDE SEQUENCE</scope>
</reference>
<dbReference type="GO" id="GO:0004113">
    <property type="term" value="F:2',3'-cyclic-nucleotide 3'-phosphodiesterase activity"/>
    <property type="evidence" value="ECO:0007669"/>
    <property type="project" value="InterPro"/>
</dbReference>
<dbReference type="PANTHER" id="PTHR35561">
    <property type="entry name" value="RNA 2',3'-CYCLIC PHOSPHODIESTERASE"/>
    <property type="match status" value="1"/>
</dbReference>
<proteinExistence type="inferred from homology"/>
<dbReference type="Gene3D" id="3.90.1140.10">
    <property type="entry name" value="Cyclic phosphodiesterase"/>
    <property type="match status" value="1"/>
</dbReference>
<dbReference type="EMBL" id="UOGI01000222">
    <property type="protein sequence ID" value="VAX33925.1"/>
    <property type="molecule type" value="Genomic_DNA"/>
</dbReference>
<dbReference type="GO" id="GO:0016874">
    <property type="term" value="F:ligase activity"/>
    <property type="evidence" value="ECO:0007669"/>
    <property type="project" value="UniProtKB-KW"/>
</dbReference>
<protein>
    <submittedName>
        <fullName evidence="2">2'-5' RNA ligase</fullName>
    </submittedName>
</protein>
<dbReference type="HAMAP" id="MF_01940">
    <property type="entry name" value="RNA_CPDase"/>
    <property type="match status" value="1"/>
</dbReference>
<dbReference type="InterPro" id="IPR004175">
    <property type="entry name" value="RNA_CPDase"/>
</dbReference>
<name>A0A3B1DQA8_9ZZZZ</name>
<keyword evidence="2" id="KW-0436">Ligase</keyword>
<dbReference type="Pfam" id="PF13563">
    <property type="entry name" value="2_5_RNA_ligase2"/>
    <property type="match status" value="1"/>
</dbReference>
<dbReference type="InterPro" id="IPR009097">
    <property type="entry name" value="Cyclic_Pdiesterase"/>
</dbReference>
<dbReference type="NCBIfam" id="TIGR02258">
    <property type="entry name" value="2_5_ligase"/>
    <property type="match status" value="1"/>
</dbReference>
<organism evidence="2">
    <name type="scientific">hydrothermal vent metagenome</name>
    <dbReference type="NCBI Taxonomy" id="652676"/>
    <lineage>
        <taxon>unclassified sequences</taxon>
        <taxon>metagenomes</taxon>
        <taxon>ecological metagenomes</taxon>
    </lineage>
</organism>
<dbReference type="GO" id="GO:0008664">
    <property type="term" value="F:RNA 2',3'-cyclic 3'-phosphodiesterase activity"/>
    <property type="evidence" value="ECO:0007669"/>
    <property type="project" value="InterPro"/>
</dbReference>
<keyword evidence="1" id="KW-0378">Hydrolase</keyword>
<evidence type="ECO:0000313" key="2">
    <source>
        <dbReference type="EMBL" id="VAX33925.1"/>
    </source>
</evidence>
<gene>
    <name evidence="2" type="ORF">MNBD_NITROSPIRAE03-961</name>
</gene>
<dbReference type="SUPFAM" id="SSF55144">
    <property type="entry name" value="LigT-like"/>
    <property type="match status" value="1"/>
</dbReference>
<sequence length="188" mass="21350">MVRCFIAIDIGEEIKKELESLIKRLNKFAPDVKWLSGDHIHLTLKFLGNTDETLVDRIKSSLKSVALCHGKFNLTAAGAGVFPDYSRPRVLWVGINRSEELNLLYNNIESAMELLGYERETKKFRPHLTIARVKSQKGLMPLLKELRGYKDREFGKIDVSAVLLMKSTLKPTGAEYERLFSAPLGKED</sequence>
<accession>A0A3B1DQA8</accession>
<dbReference type="PANTHER" id="PTHR35561:SF1">
    <property type="entry name" value="RNA 2',3'-CYCLIC PHOSPHODIESTERASE"/>
    <property type="match status" value="1"/>
</dbReference>